<gene>
    <name evidence="1" type="ORF">APZ42_009804</name>
</gene>
<dbReference type="AlphaFoldDB" id="A0A162BQ83"/>
<evidence type="ECO:0000313" key="2">
    <source>
        <dbReference type="Proteomes" id="UP000076858"/>
    </source>
</evidence>
<sequence>MPSQKSHQWSSILIVTIMILMELEKFHLFQNNRQLFINIHN</sequence>
<evidence type="ECO:0000313" key="1">
    <source>
        <dbReference type="EMBL" id="KZR96070.1"/>
    </source>
</evidence>
<proteinExistence type="predicted"/>
<protein>
    <submittedName>
        <fullName evidence="1">Uncharacterized protein</fullName>
    </submittedName>
</protein>
<dbReference type="Proteomes" id="UP000076858">
    <property type="component" value="Unassembled WGS sequence"/>
</dbReference>
<name>A0A162BQ83_9CRUS</name>
<organism evidence="1 2">
    <name type="scientific">Daphnia magna</name>
    <dbReference type="NCBI Taxonomy" id="35525"/>
    <lineage>
        <taxon>Eukaryota</taxon>
        <taxon>Metazoa</taxon>
        <taxon>Ecdysozoa</taxon>
        <taxon>Arthropoda</taxon>
        <taxon>Crustacea</taxon>
        <taxon>Branchiopoda</taxon>
        <taxon>Diplostraca</taxon>
        <taxon>Cladocera</taxon>
        <taxon>Anomopoda</taxon>
        <taxon>Daphniidae</taxon>
        <taxon>Daphnia</taxon>
    </lineage>
</organism>
<comment type="caution">
    <text evidence="1">The sequence shown here is derived from an EMBL/GenBank/DDBJ whole genome shotgun (WGS) entry which is preliminary data.</text>
</comment>
<accession>A0A162BQ83</accession>
<reference evidence="1 2" key="1">
    <citation type="submission" date="2016-03" db="EMBL/GenBank/DDBJ databases">
        <title>EvidentialGene: Evidence-directed Construction of Genes on Genomes.</title>
        <authorList>
            <person name="Gilbert D.G."/>
            <person name="Choi J.-H."/>
            <person name="Mockaitis K."/>
            <person name="Colbourne J."/>
            <person name="Pfrender M."/>
        </authorList>
    </citation>
    <scope>NUCLEOTIDE SEQUENCE [LARGE SCALE GENOMIC DNA]</scope>
    <source>
        <strain evidence="1 2">Xinb3</strain>
        <tissue evidence="1">Complete organism</tissue>
    </source>
</reference>
<keyword evidence="2" id="KW-1185">Reference proteome</keyword>
<dbReference type="EMBL" id="LRGB01026210">
    <property type="protein sequence ID" value="KZR96070.1"/>
    <property type="molecule type" value="Genomic_DNA"/>
</dbReference>